<dbReference type="Pfam" id="PF02771">
    <property type="entry name" value="Acyl-CoA_dh_N"/>
    <property type="match status" value="1"/>
</dbReference>
<evidence type="ECO:0000313" key="10">
    <source>
        <dbReference type="EMBL" id="MEY1662148.1"/>
    </source>
</evidence>
<protein>
    <submittedName>
        <fullName evidence="10">Acyl-CoA dehydrogenase family protein</fullName>
        <ecNumber evidence="10">1.-.-.-</ecNumber>
    </submittedName>
</protein>
<dbReference type="SUPFAM" id="SSF56645">
    <property type="entry name" value="Acyl-CoA dehydrogenase NM domain-like"/>
    <property type="match status" value="1"/>
</dbReference>
<dbReference type="PANTHER" id="PTHR43884">
    <property type="entry name" value="ACYL-COA DEHYDROGENASE"/>
    <property type="match status" value="1"/>
</dbReference>
<dbReference type="SUPFAM" id="SSF47203">
    <property type="entry name" value="Acyl-CoA dehydrogenase C-terminal domain-like"/>
    <property type="match status" value="1"/>
</dbReference>
<evidence type="ECO:0000256" key="4">
    <source>
        <dbReference type="ARBA" id="ARBA00022827"/>
    </source>
</evidence>
<organism evidence="10 11">
    <name type="scientific">Isoalcanivorax beigongshangi</name>
    <dbReference type="NCBI Taxonomy" id="3238810"/>
    <lineage>
        <taxon>Bacteria</taxon>
        <taxon>Pseudomonadati</taxon>
        <taxon>Pseudomonadota</taxon>
        <taxon>Gammaproteobacteria</taxon>
        <taxon>Oceanospirillales</taxon>
        <taxon>Alcanivoracaceae</taxon>
        <taxon>Isoalcanivorax</taxon>
    </lineage>
</organism>
<dbReference type="InterPro" id="IPR036250">
    <property type="entry name" value="AcylCo_DH-like_C"/>
</dbReference>
<evidence type="ECO:0000256" key="2">
    <source>
        <dbReference type="ARBA" id="ARBA00009347"/>
    </source>
</evidence>
<sequence length="365" mass="39128">MTFTDEHRLLHDYAERLLREQGPVSHLRALRDNDDELGYDAPLWQAMIDAGWTGLLVPERFGGLDFGYRGAGLIAEQIGRNLSLTPFLPTVVGAAVALSHGGTSAQQEWWLPRLAAGELLCALAIDEGAKHHQGPYRTLAQQDSQGWRLNGSKTLVLDGHIADLLLVAAQTEHGAALFLVDPCAGGVTLERTRMVDSRNAALLTLDNAPAEPLADGAGALQAALTGCRAVLAAELAGIALGSFEITLAYLKERRQFERHIGSFQALQHRAAQWYADAHMSAALAQAALAALDAGDADAQALSCAAKAKANQVARLAAAEAVQMHGGIGMTDEFDIGFYMKRARAAEESFGDTAFCLDRFAQLKQY</sequence>
<evidence type="ECO:0000259" key="7">
    <source>
        <dbReference type="Pfam" id="PF00441"/>
    </source>
</evidence>
<feature type="domain" description="Acyl-CoA dehydrogenase/oxidase N-terminal" evidence="9">
    <location>
        <begin position="4"/>
        <end position="118"/>
    </location>
</feature>
<evidence type="ECO:0000256" key="6">
    <source>
        <dbReference type="RuleBase" id="RU362125"/>
    </source>
</evidence>
<dbReference type="CDD" id="cd00567">
    <property type="entry name" value="ACAD"/>
    <property type="match status" value="1"/>
</dbReference>
<dbReference type="InterPro" id="IPR046373">
    <property type="entry name" value="Acyl-CoA_Oxase/DH_mid-dom_sf"/>
</dbReference>
<dbReference type="PANTHER" id="PTHR43884:SF20">
    <property type="entry name" value="ACYL-COA DEHYDROGENASE FADE28"/>
    <property type="match status" value="1"/>
</dbReference>
<dbReference type="InterPro" id="IPR013786">
    <property type="entry name" value="AcylCoA_DH/ox_N"/>
</dbReference>
<dbReference type="RefSeq" id="WP_369455389.1">
    <property type="nucleotide sequence ID" value="NZ_JBGCUO010000001.1"/>
</dbReference>
<comment type="caution">
    <text evidence="10">The sequence shown here is derived from an EMBL/GenBank/DDBJ whole genome shotgun (WGS) entry which is preliminary data.</text>
</comment>
<evidence type="ECO:0000256" key="3">
    <source>
        <dbReference type="ARBA" id="ARBA00022630"/>
    </source>
</evidence>
<accession>A0ABV4AI03</accession>
<keyword evidence="3 6" id="KW-0285">Flavoprotein</keyword>
<feature type="domain" description="Acyl-CoA oxidase/dehydrogenase middle" evidence="8">
    <location>
        <begin position="138"/>
        <end position="194"/>
    </location>
</feature>
<dbReference type="Gene3D" id="1.10.540.10">
    <property type="entry name" value="Acyl-CoA dehydrogenase/oxidase, N-terminal domain"/>
    <property type="match status" value="1"/>
</dbReference>
<keyword evidence="4 6" id="KW-0274">FAD</keyword>
<comment type="cofactor">
    <cofactor evidence="1 6">
        <name>FAD</name>
        <dbReference type="ChEBI" id="CHEBI:57692"/>
    </cofactor>
</comment>
<evidence type="ECO:0000256" key="1">
    <source>
        <dbReference type="ARBA" id="ARBA00001974"/>
    </source>
</evidence>
<evidence type="ECO:0000256" key="5">
    <source>
        <dbReference type="ARBA" id="ARBA00023002"/>
    </source>
</evidence>
<dbReference type="InterPro" id="IPR009100">
    <property type="entry name" value="AcylCoA_DH/oxidase_NM_dom_sf"/>
</dbReference>
<reference evidence="10 11" key="1">
    <citation type="submission" date="2024-07" db="EMBL/GenBank/DDBJ databases">
        <authorList>
            <person name="Ren Q."/>
        </authorList>
    </citation>
    <scope>NUCLEOTIDE SEQUENCE [LARGE SCALE GENOMIC DNA]</scope>
    <source>
        <strain evidence="10 11">REN37</strain>
    </source>
</reference>
<feature type="domain" description="Acyl-CoA dehydrogenase/oxidase C-terminal" evidence="7">
    <location>
        <begin position="215"/>
        <end position="353"/>
    </location>
</feature>
<gene>
    <name evidence="10" type="ORF">AB5I84_08315</name>
</gene>
<comment type="similarity">
    <text evidence="2 6">Belongs to the acyl-CoA dehydrogenase family.</text>
</comment>
<dbReference type="GO" id="GO:0016491">
    <property type="term" value="F:oxidoreductase activity"/>
    <property type="evidence" value="ECO:0007669"/>
    <property type="project" value="UniProtKB-KW"/>
</dbReference>
<dbReference type="EC" id="1.-.-.-" evidence="10"/>
<proteinExistence type="inferred from homology"/>
<dbReference type="InterPro" id="IPR037069">
    <property type="entry name" value="AcylCoA_DH/ox_N_sf"/>
</dbReference>
<name>A0ABV4AI03_9GAMM</name>
<dbReference type="InterPro" id="IPR006091">
    <property type="entry name" value="Acyl-CoA_Oxase/DH_mid-dom"/>
</dbReference>
<keyword evidence="5 6" id="KW-0560">Oxidoreductase</keyword>
<keyword evidence="11" id="KW-1185">Reference proteome</keyword>
<dbReference type="InterPro" id="IPR009075">
    <property type="entry name" value="AcylCo_DH/oxidase_C"/>
</dbReference>
<dbReference type="Gene3D" id="2.40.110.10">
    <property type="entry name" value="Butyryl-CoA Dehydrogenase, subunit A, domain 2"/>
    <property type="match status" value="1"/>
</dbReference>
<dbReference type="Pfam" id="PF00441">
    <property type="entry name" value="Acyl-CoA_dh_1"/>
    <property type="match status" value="1"/>
</dbReference>
<dbReference type="EMBL" id="JBGCUO010000001">
    <property type="protein sequence ID" value="MEY1662148.1"/>
    <property type="molecule type" value="Genomic_DNA"/>
</dbReference>
<evidence type="ECO:0000313" key="11">
    <source>
        <dbReference type="Proteomes" id="UP001562065"/>
    </source>
</evidence>
<dbReference type="Gene3D" id="1.20.140.10">
    <property type="entry name" value="Butyryl-CoA Dehydrogenase, subunit A, domain 3"/>
    <property type="match status" value="1"/>
</dbReference>
<dbReference type="Pfam" id="PF02770">
    <property type="entry name" value="Acyl-CoA_dh_M"/>
    <property type="match status" value="1"/>
</dbReference>
<evidence type="ECO:0000259" key="8">
    <source>
        <dbReference type="Pfam" id="PF02770"/>
    </source>
</evidence>
<evidence type="ECO:0000259" key="9">
    <source>
        <dbReference type="Pfam" id="PF02771"/>
    </source>
</evidence>
<dbReference type="Proteomes" id="UP001562065">
    <property type="component" value="Unassembled WGS sequence"/>
</dbReference>